<evidence type="ECO:0000313" key="2">
    <source>
        <dbReference type="EMBL" id="BCK57895.1"/>
    </source>
</evidence>
<protein>
    <submittedName>
        <fullName evidence="2">Uncharacterized protein</fullName>
    </submittedName>
</protein>
<dbReference type="Proteomes" id="UP000516173">
    <property type="component" value="Chromosome"/>
</dbReference>
<gene>
    <name evidence="2" type="ORF">NWFMUON74_56670</name>
</gene>
<dbReference type="EMBL" id="AP023396">
    <property type="protein sequence ID" value="BCK57895.1"/>
    <property type="molecule type" value="Genomic_DNA"/>
</dbReference>
<dbReference type="RefSeq" id="WP_187684732.1">
    <property type="nucleotide sequence ID" value="NZ_AP023396.1"/>
</dbReference>
<keyword evidence="3" id="KW-1185">Reference proteome</keyword>
<dbReference type="GeneID" id="80350100"/>
<dbReference type="AlphaFoldDB" id="A0A7G1KRM6"/>
<feature type="region of interest" description="Disordered" evidence="1">
    <location>
        <begin position="1"/>
        <end position="36"/>
    </location>
</feature>
<evidence type="ECO:0000313" key="3">
    <source>
        <dbReference type="Proteomes" id="UP000516173"/>
    </source>
</evidence>
<name>A0A7G1KRM6_9NOCA</name>
<accession>A0A7G1KRM6</accession>
<proteinExistence type="predicted"/>
<reference evidence="2 3" key="1">
    <citation type="submission" date="2020-08" db="EMBL/GenBank/DDBJ databases">
        <title>Genome Sequencing of Nocardia wallacei strain FMUON74 and assembly.</title>
        <authorList>
            <person name="Toyokawa M."/>
            <person name="Uesaka K."/>
        </authorList>
    </citation>
    <scope>NUCLEOTIDE SEQUENCE [LARGE SCALE GENOMIC DNA]</scope>
    <source>
        <strain evidence="2 3">FMUON74</strain>
    </source>
</reference>
<organism evidence="2 3">
    <name type="scientific">Nocardia wallacei</name>
    <dbReference type="NCBI Taxonomy" id="480035"/>
    <lineage>
        <taxon>Bacteria</taxon>
        <taxon>Bacillati</taxon>
        <taxon>Actinomycetota</taxon>
        <taxon>Actinomycetes</taxon>
        <taxon>Mycobacteriales</taxon>
        <taxon>Nocardiaceae</taxon>
        <taxon>Nocardia</taxon>
    </lineage>
</organism>
<dbReference type="KEGG" id="nwl:NWFMUON74_56670"/>
<sequence>MSEKYPHTQHNSGENPLDQPVDAAPSTESDDREQQLRWDISDALLKAIDDAVVHRSDQQPAATAELALALVQLTHSFDLNSETGKHALATRANYISDQLNGLVRHYDDLTTSDLQGGVEALAFMLVSNQLPTDNAESSEGGEHE</sequence>
<evidence type="ECO:0000256" key="1">
    <source>
        <dbReference type="SAM" id="MobiDB-lite"/>
    </source>
</evidence>